<dbReference type="Proteomes" id="UP000003107">
    <property type="component" value="Unassembled WGS sequence"/>
</dbReference>
<evidence type="ECO:0000313" key="2">
    <source>
        <dbReference type="Proteomes" id="UP000003107"/>
    </source>
</evidence>
<keyword evidence="2" id="KW-1185">Reference proteome</keyword>
<dbReference type="EMBL" id="ACVQ01000005">
    <property type="protein sequence ID" value="EET80649.1"/>
    <property type="molecule type" value="Genomic_DNA"/>
</dbReference>
<proteinExistence type="predicted"/>
<reference evidence="1 2" key="1">
    <citation type="submission" date="2009-07" db="EMBL/GenBank/DDBJ databases">
        <authorList>
            <person name="Madupu R."/>
            <person name="Sebastian Y."/>
            <person name="Durkin A.S."/>
            <person name="Torralba M."/>
            <person name="Methe B."/>
            <person name="Sutton G.G."/>
            <person name="Strausberg R.L."/>
            <person name="Nelson K.E."/>
        </authorList>
    </citation>
    <scope>NUCLEOTIDE SEQUENCE [LARGE SCALE GENOMIC DNA]</scope>
    <source>
        <strain evidence="1 2">RM3277</strain>
    </source>
</reference>
<protein>
    <submittedName>
        <fullName evidence="1">Uncharacterized protein</fullName>
    </submittedName>
</protein>
<organism evidence="1 2">
    <name type="scientific">Campylobacter showae RM3277</name>
    <dbReference type="NCBI Taxonomy" id="553219"/>
    <lineage>
        <taxon>Bacteria</taxon>
        <taxon>Pseudomonadati</taxon>
        <taxon>Campylobacterota</taxon>
        <taxon>Epsilonproteobacteria</taxon>
        <taxon>Campylobacterales</taxon>
        <taxon>Campylobacteraceae</taxon>
        <taxon>Campylobacter</taxon>
    </lineage>
</organism>
<evidence type="ECO:0000313" key="1">
    <source>
        <dbReference type="EMBL" id="EET80649.1"/>
    </source>
</evidence>
<accession>C6RD82</accession>
<comment type="caution">
    <text evidence="1">The sequence shown here is derived from an EMBL/GenBank/DDBJ whole genome shotgun (WGS) entry which is preliminary data.</text>
</comment>
<dbReference type="AlphaFoldDB" id="C6RD82"/>
<sequence>MRVHLKSLNLRYFTLKFLKFRLDKILFILRFAIRRLLIR</sequence>
<name>C6RD82_9BACT</name>
<gene>
    <name evidence="1" type="ORF">CAMSH0001_1798</name>
</gene>